<protein>
    <submittedName>
        <fullName evidence="1">Uncharacterized protein</fullName>
    </submittedName>
</protein>
<dbReference type="RefSeq" id="WP_107684126.1">
    <property type="nucleotide sequence ID" value="NZ_PZKL01000038.1"/>
</dbReference>
<dbReference type="EMBL" id="PZKL01000038">
    <property type="protein sequence ID" value="PTH79957.1"/>
    <property type="molecule type" value="Genomic_DNA"/>
</dbReference>
<comment type="caution">
    <text evidence="1">The sequence shown here is derived from an EMBL/GenBank/DDBJ whole genome shotgun (WGS) entry which is preliminary data.</text>
</comment>
<evidence type="ECO:0000313" key="2">
    <source>
        <dbReference type="Proteomes" id="UP000241986"/>
    </source>
</evidence>
<accession>A0A2T4MZG0</accession>
<organism evidence="1 2">
    <name type="scientific">Aeromonas veronii</name>
    <dbReference type="NCBI Taxonomy" id="654"/>
    <lineage>
        <taxon>Bacteria</taxon>
        <taxon>Pseudomonadati</taxon>
        <taxon>Pseudomonadota</taxon>
        <taxon>Gammaproteobacteria</taxon>
        <taxon>Aeromonadales</taxon>
        <taxon>Aeromonadaceae</taxon>
        <taxon>Aeromonas</taxon>
    </lineage>
</organism>
<name>A0A2T4MZG0_AERVE</name>
<dbReference type="AlphaFoldDB" id="A0A2T4MZG0"/>
<gene>
    <name evidence="1" type="ORF">DAA48_16980</name>
</gene>
<proteinExistence type="predicted"/>
<dbReference type="Proteomes" id="UP000241986">
    <property type="component" value="Unassembled WGS sequence"/>
</dbReference>
<sequence>MSESKFLGHYKMPSLKEGQEYYCNEHGHGACSIKVIEEDNLRLTDKDNNLIKREFSRVDVASCCGGDIGIWDVEADEDVAFDVQFVPAA</sequence>
<evidence type="ECO:0000313" key="1">
    <source>
        <dbReference type="EMBL" id="PTH79957.1"/>
    </source>
</evidence>
<reference evidence="1 2" key="1">
    <citation type="submission" date="2018-03" db="EMBL/GenBank/DDBJ databases">
        <title>Aeromonas veronii whole genome sequencing and analysis.</title>
        <authorList>
            <person name="Xie H."/>
            <person name="Liu T."/>
            <person name="Wang K."/>
        </authorList>
    </citation>
    <scope>NUCLEOTIDE SEQUENCE [LARGE SCALE GENOMIC DNA]</scope>
    <source>
        <strain evidence="1 2">XH.VA.1</strain>
    </source>
</reference>